<dbReference type="InterPro" id="IPR008928">
    <property type="entry name" value="6-hairpin_glycosidase_sf"/>
</dbReference>
<sequence length="119" mass="13443">MGDRALSVKLLEEGYARFESGRFGQILEYRPDRFPEQTRAGPFFANMGGFLYSLLLGFPRLEPNGEALETWSQAPVVLPAGWQAIEVDRLWIRGKPMKLVARQGEVARLTDVDLRSSTE</sequence>
<keyword evidence="2" id="KW-1185">Reference proteome</keyword>
<name>A0ABY4ZZ27_9CAUL</name>
<protein>
    <submittedName>
        <fullName evidence="1">Uncharacterized protein</fullName>
    </submittedName>
</protein>
<gene>
    <name evidence="1" type="ORF">MZV50_11000</name>
</gene>
<dbReference type="EMBL" id="CP096040">
    <property type="protein sequence ID" value="USQ98026.1"/>
    <property type="molecule type" value="Genomic_DNA"/>
</dbReference>
<evidence type="ECO:0000313" key="2">
    <source>
        <dbReference type="Proteomes" id="UP001057520"/>
    </source>
</evidence>
<proteinExistence type="predicted"/>
<reference evidence="1 2" key="1">
    <citation type="submission" date="2022-04" db="EMBL/GenBank/DDBJ databases">
        <title>Genome sequence of soybean root-associated Caulobacter segnis RL271.</title>
        <authorList>
            <person name="Longley R."/>
            <person name="Bonito G."/>
            <person name="Trigodet F."/>
            <person name="Crosson S."/>
            <person name="Fiebig A."/>
        </authorList>
    </citation>
    <scope>NUCLEOTIDE SEQUENCE [LARGE SCALE GENOMIC DNA]</scope>
    <source>
        <strain evidence="1 2">RL271</strain>
    </source>
</reference>
<evidence type="ECO:0000313" key="1">
    <source>
        <dbReference type="EMBL" id="USQ98026.1"/>
    </source>
</evidence>
<dbReference type="Proteomes" id="UP001057520">
    <property type="component" value="Chromosome"/>
</dbReference>
<dbReference type="SUPFAM" id="SSF48208">
    <property type="entry name" value="Six-hairpin glycosidases"/>
    <property type="match status" value="1"/>
</dbReference>
<accession>A0ABY4ZZ27</accession>
<organism evidence="1 2">
    <name type="scientific">Caulobacter segnis</name>
    <dbReference type="NCBI Taxonomy" id="88688"/>
    <lineage>
        <taxon>Bacteria</taxon>
        <taxon>Pseudomonadati</taxon>
        <taxon>Pseudomonadota</taxon>
        <taxon>Alphaproteobacteria</taxon>
        <taxon>Caulobacterales</taxon>
        <taxon>Caulobacteraceae</taxon>
        <taxon>Caulobacter</taxon>
    </lineage>
</organism>